<evidence type="ECO:0000313" key="1">
    <source>
        <dbReference type="EMBL" id="MBW94405.1"/>
    </source>
</evidence>
<reference evidence="1" key="1">
    <citation type="submission" date="2018-02" db="EMBL/GenBank/DDBJ databases">
        <title>Rhizophora mucronata_Transcriptome.</title>
        <authorList>
            <person name="Meera S.P."/>
            <person name="Sreeshan A."/>
            <person name="Augustine A."/>
        </authorList>
    </citation>
    <scope>NUCLEOTIDE SEQUENCE</scope>
    <source>
        <tissue evidence="1">Leaf</tissue>
    </source>
</reference>
<organism evidence="1">
    <name type="scientific">Rhizophora mucronata</name>
    <name type="common">Asiatic mangrove</name>
    <dbReference type="NCBI Taxonomy" id="61149"/>
    <lineage>
        <taxon>Eukaryota</taxon>
        <taxon>Viridiplantae</taxon>
        <taxon>Streptophyta</taxon>
        <taxon>Embryophyta</taxon>
        <taxon>Tracheophyta</taxon>
        <taxon>Spermatophyta</taxon>
        <taxon>Magnoliopsida</taxon>
        <taxon>eudicotyledons</taxon>
        <taxon>Gunneridae</taxon>
        <taxon>Pentapetalae</taxon>
        <taxon>rosids</taxon>
        <taxon>fabids</taxon>
        <taxon>Malpighiales</taxon>
        <taxon>Rhizophoraceae</taxon>
        <taxon>Rhizophora</taxon>
    </lineage>
</organism>
<accession>A0A2P2JLR0</accession>
<name>A0A2P2JLR0_RHIMU</name>
<dbReference type="EMBL" id="GGEC01013922">
    <property type="protein sequence ID" value="MBW94405.1"/>
    <property type="molecule type" value="Transcribed_RNA"/>
</dbReference>
<dbReference type="EMBL" id="GGEC01013920">
    <property type="protein sequence ID" value="MBW94403.1"/>
    <property type="molecule type" value="Transcribed_RNA"/>
</dbReference>
<proteinExistence type="predicted"/>
<dbReference type="EMBL" id="GGEC01013921">
    <property type="protein sequence ID" value="MBW94404.1"/>
    <property type="molecule type" value="Transcribed_RNA"/>
</dbReference>
<sequence length="114" mass="12922">MTQTRSKNSISNSCWLRTICFLVAWFVGSTRTSSQLLGLMVGTSIKPLRIGCVLEHCSKTFQIWTKTLHNTVSNFSPKMFTTLPNCIPCNLQMQQSHVFRIGCPIILRILCNEL</sequence>
<dbReference type="AlphaFoldDB" id="A0A2P2JLR0"/>
<protein>
    <submittedName>
        <fullName evidence="1">25.7 kDa protein</fullName>
    </submittedName>
</protein>